<comment type="similarity">
    <text evidence="8 9">Belongs to the TonB-dependent receptor family.</text>
</comment>
<dbReference type="NCBIfam" id="TIGR04057">
    <property type="entry name" value="SusC_RagA_signa"/>
    <property type="match status" value="1"/>
</dbReference>
<dbReference type="Proteomes" id="UP000306918">
    <property type="component" value="Unassembled WGS sequence"/>
</dbReference>
<dbReference type="Pfam" id="PF13715">
    <property type="entry name" value="CarbopepD_reg_2"/>
    <property type="match status" value="1"/>
</dbReference>
<evidence type="ECO:0000256" key="6">
    <source>
        <dbReference type="ARBA" id="ARBA00023136"/>
    </source>
</evidence>
<keyword evidence="3 8" id="KW-1134">Transmembrane beta strand</keyword>
<dbReference type="Pfam" id="PF07715">
    <property type="entry name" value="Plug"/>
    <property type="match status" value="1"/>
</dbReference>
<keyword evidence="5 9" id="KW-0798">TonB box</keyword>
<dbReference type="Pfam" id="PF00593">
    <property type="entry name" value="TonB_dep_Rec_b-barrel"/>
    <property type="match status" value="1"/>
</dbReference>
<feature type="chain" id="PRO_5020571427" evidence="10">
    <location>
        <begin position="23"/>
        <end position="1087"/>
    </location>
</feature>
<dbReference type="InterPro" id="IPR023996">
    <property type="entry name" value="TonB-dep_OMP_SusC/RagA"/>
</dbReference>
<name>A0A4S8HI21_9BACT</name>
<evidence type="ECO:0000256" key="9">
    <source>
        <dbReference type="RuleBase" id="RU003357"/>
    </source>
</evidence>
<dbReference type="InterPro" id="IPR023997">
    <property type="entry name" value="TonB-dep_OMP_SusC/RagA_CS"/>
</dbReference>
<evidence type="ECO:0000313" key="13">
    <source>
        <dbReference type="EMBL" id="THU34858.1"/>
    </source>
</evidence>
<dbReference type="InterPro" id="IPR036942">
    <property type="entry name" value="Beta-barrel_TonB_sf"/>
</dbReference>
<dbReference type="Gene3D" id="2.170.130.10">
    <property type="entry name" value="TonB-dependent receptor, plug domain"/>
    <property type="match status" value="1"/>
</dbReference>
<feature type="domain" description="TonB-dependent receptor plug" evidence="12">
    <location>
        <begin position="112"/>
        <end position="223"/>
    </location>
</feature>
<proteinExistence type="inferred from homology"/>
<evidence type="ECO:0000256" key="4">
    <source>
        <dbReference type="ARBA" id="ARBA00022692"/>
    </source>
</evidence>
<evidence type="ECO:0000313" key="14">
    <source>
        <dbReference type="Proteomes" id="UP000306918"/>
    </source>
</evidence>
<evidence type="ECO:0000256" key="10">
    <source>
        <dbReference type="SAM" id="SignalP"/>
    </source>
</evidence>
<evidence type="ECO:0000259" key="11">
    <source>
        <dbReference type="Pfam" id="PF00593"/>
    </source>
</evidence>
<keyword evidence="6 8" id="KW-0472">Membrane</keyword>
<evidence type="ECO:0000259" key="12">
    <source>
        <dbReference type="Pfam" id="PF07715"/>
    </source>
</evidence>
<dbReference type="InterPro" id="IPR008969">
    <property type="entry name" value="CarboxyPept-like_regulatory"/>
</dbReference>
<evidence type="ECO:0000256" key="2">
    <source>
        <dbReference type="ARBA" id="ARBA00022448"/>
    </source>
</evidence>
<dbReference type="InterPro" id="IPR037066">
    <property type="entry name" value="Plug_dom_sf"/>
</dbReference>
<sequence length="1087" mass="120633">MRKTYFLALLVLCSSFFSAAYAQTISGGVFDKATQEPIPGASVITMQSRRGTTTSTDGKFTIELEGDKAIEVSYAGYQPYTIILTTATFYKIELQASTLDQVVVVGYGTQKKANLTGAVSSVDIKKTFGSRPVTDISRGLQGVVPGLTITTASGELGNDPKIRLRGLFGSINTGTGGAKPLILVDNVEIPSLQMIDPDDIESISVLKDAASASIYGTRGAFGVVLITTKSGKKGSAARVTYSNNFAWSKAINTVQLAPAASNAEASLLAIRRFNPNRNDIMMVGTTYIDSLAITKIRDWEEQYGGQELSNEMEYGRDFEIRDGKIFFYRPWNPGKMYIKDWTLQQRHNIGISGGSERTTYNLGLGYMGQEGVLKVNPDKFSRYNFTLGVNTSANNWLDVRGKIIYSNTRYQTPFIFSPAYYGPWYYLYRWPAIYPYGTYEGKPFRSAVTEVEQAKMDQNKTGLARISVGGTIKPFKGLTIDADYTYTSTNEHLNQTGGGTMAWDFWALSNGKMNYTNYQQASFNKARWYSYWSEINTGKVFATYSKNIGDHALKVIAGGDIELFKNNSQSSEKSNLVDPDYGSLSLTTGTPLVDGANGHWSTLGFFGRINYAYQNKYLLELNGRYDGSSRFPANNLWGFFPSMSLGYVLTEESFMNAVRPYLSFLKVRASYGSIGNQAVGNNRFRSIMDPSLTNWLLPGGNTTTLSTPGALSPNLTWETVKTADVGVDARFFDNKLGVTFDWFQRTTSNMISTGSTLPSSYGTTAPVRNFGELQGKGWELAVDFTHTLSNGLHFTVTGTLSDAVEKITRFANTTKSLPASLTALNLTYYEGMTIGEIWGYETDRLFQESDFSGQDANGKWIYKAEVPSQTKLESGAFYYGPGDVKYKDLDGDNVIYHGTNTVGDAGDKKIIGNSTPRYQYGFRIDADWKGFDLALYLQGVAKRDLWASGPIVFPGFRASEAWYSHQMDYWTASNTGAFYPRPTDYSATIDRWNYLPQTRYLLNLSYLRVKNLSLGYALPKKLISKAGIQRVRVYVSAENLITFDKLGDIPIDPEIDFTQNQIDRDRAGFGRSYPYRTTLSAGLQVTF</sequence>
<evidence type="ECO:0000256" key="5">
    <source>
        <dbReference type="ARBA" id="ARBA00023077"/>
    </source>
</evidence>
<dbReference type="NCBIfam" id="TIGR04056">
    <property type="entry name" value="OMP_RagA_SusC"/>
    <property type="match status" value="1"/>
</dbReference>
<dbReference type="Gene3D" id="2.60.40.1120">
    <property type="entry name" value="Carboxypeptidase-like, regulatory domain"/>
    <property type="match status" value="1"/>
</dbReference>
<dbReference type="PROSITE" id="PS52016">
    <property type="entry name" value="TONB_DEPENDENT_REC_3"/>
    <property type="match status" value="1"/>
</dbReference>
<keyword evidence="2 8" id="KW-0813">Transport</keyword>
<feature type="signal peptide" evidence="10">
    <location>
        <begin position="1"/>
        <end position="22"/>
    </location>
</feature>
<evidence type="ECO:0000256" key="7">
    <source>
        <dbReference type="ARBA" id="ARBA00023237"/>
    </source>
</evidence>
<feature type="domain" description="TonB-dependent receptor-like beta-barrel" evidence="11">
    <location>
        <begin position="406"/>
        <end position="893"/>
    </location>
</feature>
<organism evidence="13 14">
    <name type="scientific">Niastella caeni</name>
    <dbReference type="NCBI Taxonomy" id="2569763"/>
    <lineage>
        <taxon>Bacteria</taxon>
        <taxon>Pseudomonadati</taxon>
        <taxon>Bacteroidota</taxon>
        <taxon>Chitinophagia</taxon>
        <taxon>Chitinophagales</taxon>
        <taxon>Chitinophagaceae</taxon>
        <taxon>Niastella</taxon>
    </lineage>
</organism>
<reference evidence="13 14" key="1">
    <citation type="submission" date="2019-04" db="EMBL/GenBank/DDBJ databases">
        <title>Niastella caeni sp. nov., isolated from activated sludge.</title>
        <authorList>
            <person name="Sheng M."/>
        </authorList>
    </citation>
    <scope>NUCLEOTIDE SEQUENCE [LARGE SCALE GENOMIC DNA]</scope>
    <source>
        <strain evidence="13 14">HX-2-15</strain>
    </source>
</reference>
<dbReference type="OrthoDB" id="604358at2"/>
<accession>A0A4S8HI21</accession>
<dbReference type="GO" id="GO:0009279">
    <property type="term" value="C:cell outer membrane"/>
    <property type="evidence" value="ECO:0007669"/>
    <property type="project" value="UniProtKB-SubCell"/>
</dbReference>
<keyword evidence="13" id="KW-0675">Receptor</keyword>
<keyword evidence="14" id="KW-1185">Reference proteome</keyword>
<keyword evidence="4 8" id="KW-0812">Transmembrane</keyword>
<comment type="caution">
    <text evidence="13">The sequence shown here is derived from an EMBL/GenBank/DDBJ whole genome shotgun (WGS) entry which is preliminary data.</text>
</comment>
<dbReference type="InterPro" id="IPR039426">
    <property type="entry name" value="TonB-dep_rcpt-like"/>
</dbReference>
<dbReference type="AlphaFoldDB" id="A0A4S8HI21"/>
<dbReference type="EMBL" id="STFF01000007">
    <property type="protein sequence ID" value="THU34858.1"/>
    <property type="molecule type" value="Genomic_DNA"/>
</dbReference>
<keyword evidence="7 8" id="KW-0998">Cell outer membrane</keyword>
<dbReference type="SUPFAM" id="SSF56935">
    <property type="entry name" value="Porins"/>
    <property type="match status" value="1"/>
</dbReference>
<keyword evidence="10" id="KW-0732">Signal</keyword>
<evidence type="ECO:0000256" key="8">
    <source>
        <dbReference type="PROSITE-ProRule" id="PRU01360"/>
    </source>
</evidence>
<dbReference type="RefSeq" id="WP_136579501.1">
    <property type="nucleotide sequence ID" value="NZ_STFF01000007.1"/>
</dbReference>
<protein>
    <submittedName>
        <fullName evidence="13">TonB-dependent receptor</fullName>
    </submittedName>
</protein>
<dbReference type="Gene3D" id="2.40.170.20">
    <property type="entry name" value="TonB-dependent receptor, beta-barrel domain"/>
    <property type="match status" value="1"/>
</dbReference>
<evidence type="ECO:0000256" key="3">
    <source>
        <dbReference type="ARBA" id="ARBA00022452"/>
    </source>
</evidence>
<evidence type="ECO:0000256" key="1">
    <source>
        <dbReference type="ARBA" id="ARBA00004571"/>
    </source>
</evidence>
<dbReference type="InterPro" id="IPR000531">
    <property type="entry name" value="Beta-barrel_TonB"/>
</dbReference>
<gene>
    <name evidence="13" type="ORF">FAM09_22965</name>
</gene>
<dbReference type="SUPFAM" id="SSF49464">
    <property type="entry name" value="Carboxypeptidase regulatory domain-like"/>
    <property type="match status" value="1"/>
</dbReference>
<comment type="subcellular location">
    <subcellularLocation>
        <location evidence="1 8">Cell outer membrane</location>
        <topology evidence="1 8">Multi-pass membrane protein</topology>
    </subcellularLocation>
</comment>
<dbReference type="InterPro" id="IPR012910">
    <property type="entry name" value="Plug_dom"/>
</dbReference>